<protein>
    <recommendedName>
        <fullName evidence="1">U3 small nucleolar ribonucleoprotein protein IMP4</fullName>
    </recommendedName>
</protein>
<reference evidence="3 4" key="1">
    <citation type="journal article" date="2018" name="Mol. Biol. Evol.">
        <title>Broad Genomic Sampling Reveals a Smut Pathogenic Ancestry of the Fungal Clade Ustilaginomycotina.</title>
        <authorList>
            <person name="Kijpornyongpan T."/>
            <person name="Mondo S.J."/>
            <person name="Barry K."/>
            <person name="Sandor L."/>
            <person name="Lee J."/>
            <person name="Lipzen A."/>
            <person name="Pangilinan J."/>
            <person name="LaButti K."/>
            <person name="Hainaut M."/>
            <person name="Henrissat B."/>
            <person name="Grigoriev I.V."/>
            <person name="Spatafora J.W."/>
            <person name="Aime M.C."/>
        </authorList>
    </citation>
    <scope>NUCLEOTIDE SEQUENCE [LARGE SCALE GENOMIC DNA]</scope>
    <source>
        <strain evidence="3 4">MCA 5214</strain>
    </source>
</reference>
<dbReference type="Pfam" id="PF04427">
    <property type="entry name" value="Brix"/>
    <property type="match status" value="1"/>
</dbReference>
<dbReference type="PANTHER" id="PTHR22734:SF2">
    <property type="entry name" value="U3 SMALL NUCLEOLAR RIBONUCLEOPROTEIN PROTEIN IMP4"/>
    <property type="match status" value="1"/>
</dbReference>
<dbReference type="RefSeq" id="XP_025365086.1">
    <property type="nucleotide sequence ID" value="XM_025505090.1"/>
</dbReference>
<evidence type="ECO:0000256" key="1">
    <source>
        <dbReference type="ARBA" id="ARBA00040513"/>
    </source>
</evidence>
<dbReference type="PANTHER" id="PTHR22734">
    <property type="entry name" value="U3 SMALL NUCLEOLAR RIBONUCLEOPROTEIN PROTEIN IMP4"/>
    <property type="match status" value="1"/>
</dbReference>
<dbReference type="GeneID" id="37026913"/>
<dbReference type="STRING" id="1569628.A0A316UZR6"/>
<dbReference type="InterPro" id="IPR044281">
    <property type="entry name" value="IMP4/RPF1"/>
</dbReference>
<evidence type="ECO:0000313" key="4">
    <source>
        <dbReference type="Proteomes" id="UP000245884"/>
    </source>
</evidence>
<dbReference type="GO" id="GO:0006364">
    <property type="term" value="P:rRNA processing"/>
    <property type="evidence" value="ECO:0007669"/>
    <property type="project" value="InterPro"/>
</dbReference>
<dbReference type="EMBL" id="KZ819662">
    <property type="protein sequence ID" value="PWN30474.1"/>
    <property type="molecule type" value="Genomic_DNA"/>
</dbReference>
<dbReference type="InterPro" id="IPR007109">
    <property type="entry name" value="Brix"/>
</dbReference>
<dbReference type="SUPFAM" id="SSF52954">
    <property type="entry name" value="Class II aaRS ABD-related"/>
    <property type="match status" value="1"/>
</dbReference>
<dbReference type="GO" id="GO:0030515">
    <property type="term" value="F:snoRNA binding"/>
    <property type="evidence" value="ECO:0007669"/>
    <property type="project" value="TreeGrafter"/>
</dbReference>
<evidence type="ECO:0000259" key="2">
    <source>
        <dbReference type="PROSITE" id="PS50833"/>
    </source>
</evidence>
<keyword evidence="4" id="KW-1185">Reference proteome</keyword>
<dbReference type="GO" id="GO:0042274">
    <property type="term" value="P:ribosomal small subunit biogenesis"/>
    <property type="evidence" value="ECO:0007669"/>
    <property type="project" value="UniProtKB-ARBA"/>
</dbReference>
<proteinExistence type="predicted"/>
<dbReference type="Gene3D" id="3.40.50.10480">
    <property type="entry name" value="Probable brix-domain ribosomal biogenesis protein"/>
    <property type="match status" value="1"/>
</dbReference>
<dbReference type="FunFam" id="3.40.50.10480:FF:000001">
    <property type="entry name" value="IMP4, U3 small nucleolar ribonucleoprotein"/>
    <property type="match status" value="1"/>
</dbReference>
<dbReference type="Proteomes" id="UP000245884">
    <property type="component" value="Unassembled WGS sequence"/>
</dbReference>
<dbReference type="GO" id="GO:0032040">
    <property type="term" value="C:small-subunit processome"/>
    <property type="evidence" value="ECO:0007669"/>
    <property type="project" value="TreeGrafter"/>
</dbReference>
<evidence type="ECO:0000313" key="3">
    <source>
        <dbReference type="EMBL" id="PWN30474.1"/>
    </source>
</evidence>
<dbReference type="AlphaFoldDB" id="A0A316UZR6"/>
<dbReference type="GO" id="GO:0034457">
    <property type="term" value="C:Mpp10 complex"/>
    <property type="evidence" value="ECO:0007669"/>
    <property type="project" value="UniProtKB-ARBA"/>
</dbReference>
<organism evidence="3 4">
    <name type="scientific">Jaminaea rosea</name>
    <dbReference type="NCBI Taxonomy" id="1569628"/>
    <lineage>
        <taxon>Eukaryota</taxon>
        <taxon>Fungi</taxon>
        <taxon>Dikarya</taxon>
        <taxon>Basidiomycota</taxon>
        <taxon>Ustilaginomycotina</taxon>
        <taxon>Exobasidiomycetes</taxon>
        <taxon>Microstromatales</taxon>
        <taxon>Microstromatales incertae sedis</taxon>
        <taxon>Jaminaea</taxon>
    </lineage>
</organism>
<dbReference type="GO" id="GO:0005654">
    <property type="term" value="C:nucleoplasm"/>
    <property type="evidence" value="ECO:0007669"/>
    <property type="project" value="UniProtKB-ARBA"/>
</dbReference>
<dbReference type="PROSITE" id="PS50833">
    <property type="entry name" value="BRIX"/>
    <property type="match status" value="1"/>
</dbReference>
<dbReference type="OrthoDB" id="10253204at2759"/>
<sequence length="290" mass="33243">MLRRQSRERREYLYRKSLEAQEAQLYAKKQKVRQLLAEGKAIPKELRDGVESSEKLARGIDLDASQADPLTSFDSEYAMAGARDPRILVTTSRSPSSRLTAFAKEMRLVFPNSTRINRGGYKVHDLAAAARANNITDLVVVHEHRGVPDAMVVSHFPHGPTALFTLHNVVLRHEVAAHSSSTVSEQYPHLIFEGFESKLGGRIRDILKYLFPAPKEESKRVMTFRNERDFLSFRHHVFLKTSHREVSLAEVGPRFEMRPYEIRQGTLEMGDSADVEWILRPYMNTKRDQL</sequence>
<gene>
    <name evidence="3" type="ORF">BDZ90DRAFT_229496</name>
</gene>
<dbReference type="SMART" id="SM00879">
    <property type="entry name" value="Brix"/>
    <property type="match status" value="1"/>
</dbReference>
<dbReference type="GO" id="GO:0042134">
    <property type="term" value="F:rRNA primary transcript binding"/>
    <property type="evidence" value="ECO:0007669"/>
    <property type="project" value="InterPro"/>
</dbReference>
<accession>A0A316UZR6</accession>
<name>A0A316UZR6_9BASI</name>
<feature type="domain" description="Brix" evidence="2">
    <location>
        <begin position="85"/>
        <end position="268"/>
    </location>
</feature>